<proteinExistence type="predicted"/>
<keyword evidence="2" id="KW-0503">Monooxygenase</keyword>
<evidence type="ECO:0000313" key="4">
    <source>
        <dbReference type="EMBL" id="KAA2252574.1"/>
    </source>
</evidence>
<dbReference type="PANTHER" id="PTHR30137:SF8">
    <property type="entry name" value="BLR5498 PROTEIN"/>
    <property type="match status" value="1"/>
</dbReference>
<dbReference type="GO" id="GO:0016705">
    <property type="term" value="F:oxidoreductase activity, acting on paired donors, with incorporation or reduction of molecular oxygen"/>
    <property type="evidence" value="ECO:0007669"/>
    <property type="project" value="InterPro"/>
</dbReference>
<evidence type="ECO:0000256" key="2">
    <source>
        <dbReference type="ARBA" id="ARBA00023033"/>
    </source>
</evidence>
<dbReference type="InterPro" id="IPR036661">
    <property type="entry name" value="Luciferase-like_sf"/>
</dbReference>
<reference evidence="4 5" key="2">
    <citation type="submission" date="2019-09" db="EMBL/GenBank/DDBJ databases">
        <authorList>
            <person name="Jin C."/>
        </authorList>
    </citation>
    <scope>NUCLEOTIDE SEQUENCE [LARGE SCALE GENOMIC DNA]</scope>
    <source>
        <strain evidence="4 5">AN110305</strain>
    </source>
</reference>
<keyword evidence="5" id="KW-1185">Reference proteome</keyword>
<reference evidence="4 5" key="1">
    <citation type="submission" date="2019-09" db="EMBL/GenBank/DDBJ databases">
        <title>Goodfellowia gen. nov., a new genus of the Pseudonocardineae related to Actinoalloteichus, containing Goodfellowia coeruleoviolacea gen. nov., comb. nov. gen. nov., comb. nov.</title>
        <authorList>
            <person name="Labeda D."/>
        </authorList>
    </citation>
    <scope>NUCLEOTIDE SEQUENCE [LARGE SCALE GENOMIC DNA]</scope>
    <source>
        <strain evidence="4 5">AN110305</strain>
    </source>
</reference>
<dbReference type="GO" id="GO:0005829">
    <property type="term" value="C:cytosol"/>
    <property type="evidence" value="ECO:0007669"/>
    <property type="project" value="TreeGrafter"/>
</dbReference>
<dbReference type="Pfam" id="PF00296">
    <property type="entry name" value="Bac_luciferase"/>
    <property type="match status" value="1"/>
</dbReference>
<dbReference type="OrthoDB" id="3209103at2"/>
<comment type="caution">
    <text evidence="4">The sequence shown here is derived from an EMBL/GenBank/DDBJ whole genome shotgun (WGS) entry which is preliminary data.</text>
</comment>
<organism evidence="4 5">
    <name type="scientific">Solihabitans fulvus</name>
    <dbReference type="NCBI Taxonomy" id="1892852"/>
    <lineage>
        <taxon>Bacteria</taxon>
        <taxon>Bacillati</taxon>
        <taxon>Actinomycetota</taxon>
        <taxon>Actinomycetes</taxon>
        <taxon>Pseudonocardiales</taxon>
        <taxon>Pseudonocardiaceae</taxon>
        <taxon>Solihabitans</taxon>
    </lineage>
</organism>
<evidence type="ECO:0000259" key="3">
    <source>
        <dbReference type="Pfam" id="PF00296"/>
    </source>
</evidence>
<gene>
    <name evidence="4" type="ORF">F0L68_35260</name>
</gene>
<dbReference type="InterPro" id="IPR050766">
    <property type="entry name" value="Bact_Lucif_Oxidored"/>
</dbReference>
<dbReference type="GO" id="GO:0004497">
    <property type="term" value="F:monooxygenase activity"/>
    <property type="evidence" value="ECO:0007669"/>
    <property type="project" value="UniProtKB-KW"/>
</dbReference>
<dbReference type="PANTHER" id="PTHR30137">
    <property type="entry name" value="LUCIFERASE-LIKE MONOOXYGENASE"/>
    <property type="match status" value="1"/>
</dbReference>
<name>A0A5B2WNK8_9PSEU</name>
<dbReference type="EMBL" id="VUOB01000074">
    <property type="protein sequence ID" value="KAA2252574.1"/>
    <property type="molecule type" value="Genomic_DNA"/>
</dbReference>
<dbReference type="Proteomes" id="UP000323454">
    <property type="component" value="Unassembled WGS sequence"/>
</dbReference>
<dbReference type="SUPFAM" id="SSF51679">
    <property type="entry name" value="Bacterial luciferase-like"/>
    <property type="match status" value="1"/>
</dbReference>
<accession>A0A5B2WNK8</accession>
<evidence type="ECO:0000313" key="5">
    <source>
        <dbReference type="Proteomes" id="UP000323454"/>
    </source>
</evidence>
<dbReference type="RefSeq" id="WP_149854231.1">
    <property type="nucleotide sequence ID" value="NZ_VUOB01000074.1"/>
</dbReference>
<protein>
    <submittedName>
        <fullName evidence="4">LLM class flavin-dependent oxidoreductase</fullName>
    </submittedName>
</protein>
<feature type="domain" description="Luciferase-like" evidence="3">
    <location>
        <begin position="19"/>
        <end position="260"/>
    </location>
</feature>
<dbReference type="Gene3D" id="3.20.20.30">
    <property type="entry name" value="Luciferase-like domain"/>
    <property type="match status" value="1"/>
</dbReference>
<keyword evidence="1" id="KW-0560">Oxidoreductase</keyword>
<dbReference type="InterPro" id="IPR011251">
    <property type="entry name" value="Luciferase-like_dom"/>
</dbReference>
<sequence>MPFLAIRFDFRNPPFTGVAMSDRYAAALDMVVWAEEHGFDQVVLSEHHGEPDGFVSSPLVLAAAIAARTSRISVQIAAMITSMHDPLRLAEDLAAVDLLSRGRLAVVLANGYVPREFAMFDRPMAERVPRTEETVRTLRQAWTGEPFEFRGRTVRVTPAPHTPGGPKILLGAASERAARRAARLADGFVPSYPQLWDFYRDELRVLGRPDPGPYLGGDTSFVHVAADPDAVWPLIAPHALHETNAYGDSSPEAQIGGYRAVTDADELRAAGHYRVLTPEELVAELTGPAGRPFLVCHPMMGGIPPELAWDGLRLLADRVLPALAEADPAGG</sequence>
<evidence type="ECO:0000256" key="1">
    <source>
        <dbReference type="ARBA" id="ARBA00023002"/>
    </source>
</evidence>
<dbReference type="AlphaFoldDB" id="A0A5B2WNK8"/>